<dbReference type="InterPro" id="IPR049874">
    <property type="entry name" value="ROK_cs"/>
</dbReference>
<comment type="similarity">
    <text evidence="1">Belongs to the ROK (NagC/XylR) family.</text>
</comment>
<dbReference type="InterPro" id="IPR000600">
    <property type="entry name" value="ROK"/>
</dbReference>
<dbReference type="Proteomes" id="UP000886758">
    <property type="component" value="Unassembled WGS sequence"/>
</dbReference>
<protein>
    <submittedName>
        <fullName evidence="2">ROK family protein</fullName>
    </submittedName>
</protein>
<dbReference type="EMBL" id="DVLF01000042">
    <property type="protein sequence ID" value="HIT49633.1"/>
    <property type="molecule type" value="Genomic_DNA"/>
</dbReference>
<gene>
    <name evidence="2" type="ORF">IAD46_01270</name>
</gene>
<dbReference type="PROSITE" id="PS01125">
    <property type="entry name" value="ROK"/>
    <property type="match status" value="1"/>
</dbReference>
<dbReference type="Pfam" id="PF00480">
    <property type="entry name" value="ROK"/>
    <property type="match status" value="1"/>
</dbReference>
<comment type="caution">
    <text evidence="2">The sequence shown here is derived from an EMBL/GenBank/DDBJ whole genome shotgun (WGS) entry which is preliminary data.</text>
</comment>
<evidence type="ECO:0000313" key="2">
    <source>
        <dbReference type="EMBL" id="HIT49633.1"/>
    </source>
</evidence>
<reference evidence="2" key="2">
    <citation type="journal article" date="2021" name="PeerJ">
        <title>Extensive microbial diversity within the chicken gut microbiome revealed by metagenomics and culture.</title>
        <authorList>
            <person name="Gilroy R."/>
            <person name="Ravi A."/>
            <person name="Getino M."/>
            <person name="Pursley I."/>
            <person name="Horton D.L."/>
            <person name="Alikhan N.F."/>
            <person name="Baker D."/>
            <person name="Gharbi K."/>
            <person name="Hall N."/>
            <person name="Watson M."/>
            <person name="Adriaenssens E.M."/>
            <person name="Foster-Nyarko E."/>
            <person name="Jarju S."/>
            <person name="Secka A."/>
            <person name="Antonio M."/>
            <person name="Oren A."/>
            <person name="Chaudhuri R.R."/>
            <person name="La Ragione R."/>
            <person name="Hildebrand F."/>
            <person name="Pallen M.J."/>
        </authorList>
    </citation>
    <scope>NUCLEOTIDE SEQUENCE</scope>
    <source>
        <strain evidence="2">ChiW17-6978</strain>
    </source>
</reference>
<dbReference type="PANTHER" id="PTHR18964">
    <property type="entry name" value="ROK (REPRESSOR, ORF, KINASE) FAMILY"/>
    <property type="match status" value="1"/>
</dbReference>
<name>A0A9D1GQK2_9MOLU</name>
<dbReference type="InterPro" id="IPR043129">
    <property type="entry name" value="ATPase_NBD"/>
</dbReference>
<sequence length="296" mass="31961">MKFGVDVGGTTVKIGVVDQKKILDKFEIITTKETLIEDICRAILAYQNDHGIKTITGIGFGMPGNIRNNYIYNLPNIGIKEMDLVQEVHRFIPDVPVASGNDANVAALGEMIYHQEYENACMITLGTGVGGGIILGGHILEGVHGNAGEIGHMPIADDYNFDCGCGLKGCLETVASATGIVRLARHHRNDFQSQLKEPFTAKDIFQLAVKNDPLCCFVVDRLCYYLAKCIAVLSVVVDVDVYYIGGGVSKAGSVLVDGIIKHYRQMAHFAVKDVTIQQATLLNDAGMLGAASLIED</sequence>
<accession>A0A9D1GQK2</accession>
<evidence type="ECO:0000256" key="1">
    <source>
        <dbReference type="ARBA" id="ARBA00006479"/>
    </source>
</evidence>
<dbReference type="AlphaFoldDB" id="A0A9D1GQK2"/>
<dbReference type="PANTHER" id="PTHR18964:SF149">
    <property type="entry name" value="BIFUNCTIONAL UDP-N-ACETYLGLUCOSAMINE 2-EPIMERASE_N-ACETYLMANNOSAMINE KINASE"/>
    <property type="match status" value="1"/>
</dbReference>
<proteinExistence type="inferred from homology"/>
<organism evidence="2 3">
    <name type="scientific">Candidatus Pelethenecus faecipullorum</name>
    <dbReference type="NCBI Taxonomy" id="2840900"/>
    <lineage>
        <taxon>Bacteria</taxon>
        <taxon>Bacillati</taxon>
        <taxon>Mycoplasmatota</taxon>
        <taxon>Mollicutes</taxon>
        <taxon>Candidatus Pelethenecus</taxon>
    </lineage>
</organism>
<evidence type="ECO:0000313" key="3">
    <source>
        <dbReference type="Proteomes" id="UP000886758"/>
    </source>
</evidence>
<dbReference type="Gene3D" id="3.30.420.40">
    <property type="match status" value="2"/>
</dbReference>
<dbReference type="SUPFAM" id="SSF53067">
    <property type="entry name" value="Actin-like ATPase domain"/>
    <property type="match status" value="1"/>
</dbReference>
<reference evidence="2" key="1">
    <citation type="submission" date="2020-10" db="EMBL/GenBank/DDBJ databases">
        <authorList>
            <person name="Gilroy R."/>
        </authorList>
    </citation>
    <scope>NUCLEOTIDE SEQUENCE</scope>
    <source>
        <strain evidence="2">ChiW17-6978</strain>
    </source>
</reference>